<organism evidence="2 3">
    <name type="scientific">Collybia nuda</name>
    <dbReference type="NCBI Taxonomy" id="64659"/>
    <lineage>
        <taxon>Eukaryota</taxon>
        <taxon>Fungi</taxon>
        <taxon>Dikarya</taxon>
        <taxon>Basidiomycota</taxon>
        <taxon>Agaricomycotina</taxon>
        <taxon>Agaricomycetes</taxon>
        <taxon>Agaricomycetidae</taxon>
        <taxon>Agaricales</taxon>
        <taxon>Tricholomatineae</taxon>
        <taxon>Clitocybaceae</taxon>
        <taxon>Collybia</taxon>
    </lineage>
</organism>
<feature type="chain" id="PRO_5040397077" evidence="1">
    <location>
        <begin position="26"/>
        <end position="70"/>
    </location>
</feature>
<name>A0A9P5XU84_9AGAR</name>
<reference evidence="2" key="1">
    <citation type="submission" date="2020-11" db="EMBL/GenBank/DDBJ databases">
        <authorList>
            <consortium name="DOE Joint Genome Institute"/>
            <person name="Ahrendt S."/>
            <person name="Riley R."/>
            <person name="Andreopoulos W."/>
            <person name="Labutti K."/>
            <person name="Pangilinan J."/>
            <person name="Ruiz-Duenas F.J."/>
            <person name="Barrasa J.M."/>
            <person name="Sanchez-Garcia M."/>
            <person name="Camarero S."/>
            <person name="Miyauchi S."/>
            <person name="Serrano A."/>
            <person name="Linde D."/>
            <person name="Babiker R."/>
            <person name="Drula E."/>
            <person name="Ayuso-Fernandez I."/>
            <person name="Pacheco R."/>
            <person name="Padilla G."/>
            <person name="Ferreira P."/>
            <person name="Barriuso J."/>
            <person name="Kellner H."/>
            <person name="Castanera R."/>
            <person name="Alfaro M."/>
            <person name="Ramirez L."/>
            <person name="Pisabarro A.G."/>
            <person name="Kuo A."/>
            <person name="Tritt A."/>
            <person name="Lipzen A."/>
            <person name="He G."/>
            <person name="Yan M."/>
            <person name="Ng V."/>
            <person name="Cullen D."/>
            <person name="Martin F."/>
            <person name="Rosso M.-N."/>
            <person name="Henrissat B."/>
            <person name="Hibbett D."/>
            <person name="Martinez A.T."/>
            <person name="Grigoriev I.V."/>
        </authorList>
    </citation>
    <scope>NUCLEOTIDE SEQUENCE</scope>
    <source>
        <strain evidence="2">CBS 247.69</strain>
    </source>
</reference>
<evidence type="ECO:0000313" key="3">
    <source>
        <dbReference type="Proteomes" id="UP000807353"/>
    </source>
</evidence>
<keyword evidence="1" id="KW-0732">Signal</keyword>
<dbReference type="AlphaFoldDB" id="A0A9P5XU84"/>
<sequence>MQGTASESLCQFSLLLSVLPWNTDTIVMRNNIADTFLAGRAPIKTLTHETFSNRGLYTPPPVLLESSGVQ</sequence>
<protein>
    <submittedName>
        <fullName evidence="2">Uncharacterized protein</fullName>
    </submittedName>
</protein>
<keyword evidence="3" id="KW-1185">Reference proteome</keyword>
<proteinExistence type="predicted"/>
<feature type="signal peptide" evidence="1">
    <location>
        <begin position="1"/>
        <end position="25"/>
    </location>
</feature>
<accession>A0A9P5XU84</accession>
<evidence type="ECO:0000256" key="1">
    <source>
        <dbReference type="SAM" id="SignalP"/>
    </source>
</evidence>
<dbReference type="Proteomes" id="UP000807353">
    <property type="component" value="Unassembled WGS sequence"/>
</dbReference>
<gene>
    <name evidence="2" type="ORF">BDZ94DRAFT_1316102</name>
</gene>
<evidence type="ECO:0000313" key="2">
    <source>
        <dbReference type="EMBL" id="KAF9455566.1"/>
    </source>
</evidence>
<comment type="caution">
    <text evidence="2">The sequence shown here is derived from an EMBL/GenBank/DDBJ whole genome shotgun (WGS) entry which is preliminary data.</text>
</comment>
<dbReference type="EMBL" id="MU150614">
    <property type="protein sequence ID" value="KAF9455566.1"/>
    <property type="molecule type" value="Genomic_DNA"/>
</dbReference>